<dbReference type="Proteomes" id="UP001189429">
    <property type="component" value="Unassembled WGS sequence"/>
</dbReference>
<gene>
    <name evidence="1" type="ORF">PCOR1329_LOCUS48465</name>
</gene>
<sequence length="115" mass="12892">MRLAPDAERCWIPVLRGARPPRLPLTTAFSSEDDSEPTDAFSRSAQRHLILKPLKRLGLTFWMSLMSRTSSFFAIFTSIFSACSSVSFAAESTVTGSTDSRLWRWHTSSSQIAFN</sequence>
<name>A0ABN9UL51_9DINO</name>
<organism evidence="1 2">
    <name type="scientific">Prorocentrum cordatum</name>
    <dbReference type="NCBI Taxonomy" id="2364126"/>
    <lineage>
        <taxon>Eukaryota</taxon>
        <taxon>Sar</taxon>
        <taxon>Alveolata</taxon>
        <taxon>Dinophyceae</taxon>
        <taxon>Prorocentrales</taxon>
        <taxon>Prorocentraceae</taxon>
        <taxon>Prorocentrum</taxon>
    </lineage>
</organism>
<accession>A0ABN9UL51</accession>
<comment type="caution">
    <text evidence="1">The sequence shown here is derived from an EMBL/GenBank/DDBJ whole genome shotgun (WGS) entry which is preliminary data.</text>
</comment>
<evidence type="ECO:0000313" key="1">
    <source>
        <dbReference type="EMBL" id="CAK0858921.1"/>
    </source>
</evidence>
<protein>
    <submittedName>
        <fullName evidence="1">Uncharacterized protein</fullName>
    </submittedName>
</protein>
<proteinExistence type="predicted"/>
<reference evidence="1" key="1">
    <citation type="submission" date="2023-10" db="EMBL/GenBank/DDBJ databases">
        <authorList>
            <person name="Chen Y."/>
            <person name="Shah S."/>
            <person name="Dougan E. K."/>
            <person name="Thang M."/>
            <person name="Chan C."/>
        </authorList>
    </citation>
    <scope>NUCLEOTIDE SEQUENCE [LARGE SCALE GENOMIC DNA]</scope>
</reference>
<evidence type="ECO:0000313" key="2">
    <source>
        <dbReference type="Proteomes" id="UP001189429"/>
    </source>
</evidence>
<dbReference type="EMBL" id="CAUYUJ010015852">
    <property type="protein sequence ID" value="CAK0858921.1"/>
    <property type="molecule type" value="Genomic_DNA"/>
</dbReference>
<keyword evidence="2" id="KW-1185">Reference proteome</keyword>